<dbReference type="Proteomes" id="UP000435243">
    <property type="component" value="Unassembled WGS sequence"/>
</dbReference>
<dbReference type="OrthoDB" id="9795675at2"/>
<evidence type="ECO:0000313" key="4">
    <source>
        <dbReference type="EMBL" id="MXO88128.1"/>
    </source>
</evidence>
<comment type="caution">
    <text evidence="4">The sequence shown here is derived from an EMBL/GenBank/DDBJ whole genome shotgun (WGS) entry which is preliminary data.</text>
</comment>
<dbReference type="GO" id="GO:0004065">
    <property type="term" value="F:arylsulfatase activity"/>
    <property type="evidence" value="ECO:0007669"/>
    <property type="project" value="TreeGrafter"/>
</dbReference>
<organism evidence="4 5">
    <name type="scientific">Alteraurantiacibacter aestuarii</name>
    <dbReference type="NCBI Taxonomy" id="650004"/>
    <lineage>
        <taxon>Bacteria</taxon>
        <taxon>Pseudomonadati</taxon>
        <taxon>Pseudomonadota</taxon>
        <taxon>Alphaproteobacteria</taxon>
        <taxon>Sphingomonadales</taxon>
        <taxon>Erythrobacteraceae</taxon>
        <taxon>Alteraurantiacibacter</taxon>
    </lineage>
</organism>
<dbReference type="InterPro" id="IPR000917">
    <property type="entry name" value="Sulfatase_N"/>
</dbReference>
<dbReference type="InterPro" id="IPR017850">
    <property type="entry name" value="Alkaline_phosphatase_core_sf"/>
</dbReference>
<sequence>MGLTAVPANAADEDTPRRPNILLIISDDVGLDVTPGMVPGLMEQLIAQYGPEGHDHPDYQAINGHPASTPVLDQLADDGMVFTDAWAQPFCSPTRASLLTGLFAGRTHVQTYADALSQNHDSFVRTLADRGGYSTAVFGKWHMAGLPAEGGDYPGMKPKEAGFQLFRGNMHAALPSFWDYPLHVQDAGTPAGQWRTEEAPVASLPGIAPSTYAAVAKGSDTIDWIRAQEEADPDRPWFTWLAFNLSHATAIQQPSAMMVPNADTLDDVSRAEMEACGGTFGTNEVGNCSGEALMRAMTNSMDTIIGQVLAAVDDIDPNTYVIYIGDNGTPMYGRPNLDFIDNMYITRTGRGKGSAFESGAHVPMVIRGPGIEAGSQNGEFVHVADLFATILSLAGLEVPETVSNSAGDAQIALDSVSLDPILRGGADRVRDPDHDFILTESSNLMTGGTKVIGARNATFKLVCTDSTEDCDFYNLTSDPLEEYPLPEPGSCAASEDWTTADPFWHYCFLLDVVAKRSIL</sequence>
<name>A0A844ZK23_9SPHN</name>
<gene>
    <name evidence="4" type="ORF">GRI32_05175</name>
</gene>
<dbReference type="PANTHER" id="PTHR42693:SF53">
    <property type="entry name" value="ENDO-4-O-SULFATASE"/>
    <property type="match status" value="1"/>
</dbReference>
<feature type="domain" description="Sulfatase N-terminal" evidence="3">
    <location>
        <begin position="19"/>
        <end position="395"/>
    </location>
</feature>
<keyword evidence="4" id="KW-0808">Transferase</keyword>
<protein>
    <submittedName>
        <fullName evidence="4">Sulfatase-like hydrolase/transferase</fullName>
    </submittedName>
</protein>
<evidence type="ECO:0000313" key="5">
    <source>
        <dbReference type="Proteomes" id="UP000435243"/>
    </source>
</evidence>
<dbReference type="SUPFAM" id="SSF53649">
    <property type="entry name" value="Alkaline phosphatase-like"/>
    <property type="match status" value="1"/>
</dbReference>
<dbReference type="RefSeq" id="WP_160590094.1">
    <property type="nucleotide sequence ID" value="NZ_BAAAFP010000002.1"/>
</dbReference>
<reference evidence="4 5" key="1">
    <citation type="submission" date="2019-12" db="EMBL/GenBank/DDBJ databases">
        <title>Genomic-based taxomic classification of the family Erythrobacteraceae.</title>
        <authorList>
            <person name="Xu L."/>
        </authorList>
    </citation>
    <scope>NUCLEOTIDE SEQUENCE [LARGE SCALE GENOMIC DNA]</scope>
    <source>
        <strain evidence="4 5">JCM 16339</strain>
    </source>
</reference>
<dbReference type="PANTHER" id="PTHR42693">
    <property type="entry name" value="ARYLSULFATASE FAMILY MEMBER"/>
    <property type="match status" value="1"/>
</dbReference>
<evidence type="ECO:0000256" key="2">
    <source>
        <dbReference type="ARBA" id="ARBA00022801"/>
    </source>
</evidence>
<dbReference type="GO" id="GO:0016740">
    <property type="term" value="F:transferase activity"/>
    <property type="evidence" value="ECO:0007669"/>
    <property type="project" value="UniProtKB-KW"/>
</dbReference>
<dbReference type="InterPro" id="IPR050738">
    <property type="entry name" value="Sulfatase"/>
</dbReference>
<dbReference type="AlphaFoldDB" id="A0A844ZK23"/>
<keyword evidence="5" id="KW-1185">Reference proteome</keyword>
<keyword evidence="2 4" id="KW-0378">Hydrolase</keyword>
<proteinExistence type="inferred from homology"/>
<evidence type="ECO:0000259" key="3">
    <source>
        <dbReference type="Pfam" id="PF00884"/>
    </source>
</evidence>
<dbReference type="EMBL" id="WTYY01000002">
    <property type="protein sequence ID" value="MXO88128.1"/>
    <property type="molecule type" value="Genomic_DNA"/>
</dbReference>
<comment type="similarity">
    <text evidence="1">Belongs to the sulfatase family.</text>
</comment>
<dbReference type="Pfam" id="PF00884">
    <property type="entry name" value="Sulfatase"/>
    <property type="match status" value="1"/>
</dbReference>
<evidence type="ECO:0000256" key="1">
    <source>
        <dbReference type="ARBA" id="ARBA00008779"/>
    </source>
</evidence>
<dbReference type="Gene3D" id="3.40.720.10">
    <property type="entry name" value="Alkaline Phosphatase, subunit A"/>
    <property type="match status" value="1"/>
</dbReference>
<accession>A0A844ZK23</accession>